<keyword evidence="3" id="KW-1185">Reference proteome</keyword>
<reference evidence="2 3" key="1">
    <citation type="submission" date="2020-08" db="EMBL/GenBank/DDBJ databases">
        <title>Sequencing the genomes of 1000 actinobacteria strains.</title>
        <authorList>
            <person name="Klenk H.-P."/>
        </authorList>
    </citation>
    <scope>NUCLEOTIDE SEQUENCE [LARGE SCALE GENOMIC DNA]</scope>
    <source>
        <strain evidence="2 3">DSM 46887</strain>
    </source>
</reference>
<comment type="caution">
    <text evidence="2">The sequence shown here is derived from an EMBL/GenBank/DDBJ whole genome shotgun (WGS) entry which is preliminary data.</text>
</comment>
<keyword evidence="1" id="KW-1133">Transmembrane helix</keyword>
<gene>
    <name evidence="2" type="ORF">F4562_001233</name>
</gene>
<keyword evidence="1" id="KW-0472">Membrane</keyword>
<feature type="transmembrane region" description="Helical" evidence="1">
    <location>
        <begin position="43"/>
        <end position="66"/>
    </location>
</feature>
<dbReference type="Proteomes" id="UP000540685">
    <property type="component" value="Unassembled WGS sequence"/>
</dbReference>
<feature type="transmembrane region" description="Helical" evidence="1">
    <location>
        <begin position="87"/>
        <end position="105"/>
    </location>
</feature>
<evidence type="ECO:0000256" key="1">
    <source>
        <dbReference type="SAM" id="Phobius"/>
    </source>
</evidence>
<dbReference type="RefSeq" id="WP_246473362.1">
    <property type="nucleotide sequence ID" value="NZ_JACHMP010000001.1"/>
</dbReference>
<protein>
    <recommendedName>
        <fullName evidence="4">DUF2178 domain-containing protein</fullName>
    </recommendedName>
</protein>
<name>A0A7W9MF58_9ACTN</name>
<feature type="transmembrane region" description="Helical" evidence="1">
    <location>
        <begin position="111"/>
        <end position="134"/>
    </location>
</feature>
<keyword evidence="1" id="KW-0812">Transmembrane</keyword>
<sequence>MPFEEKLAWIMAGVSTAAYATYLTLLLVRAGSTPLAEVPYVPAMLWTIGAAILAGIVLRVVAAAMAPQDAGQRDQRDREINRFGEHAGQSFVVVGGVVACVLAMARVDQFWIANVLYLAFVLSAILGSVAKIVAYRRGFWPW</sequence>
<evidence type="ECO:0000313" key="2">
    <source>
        <dbReference type="EMBL" id="MBB5818171.1"/>
    </source>
</evidence>
<dbReference type="AlphaFoldDB" id="A0A7W9MF58"/>
<feature type="transmembrane region" description="Helical" evidence="1">
    <location>
        <begin position="7"/>
        <end position="31"/>
    </location>
</feature>
<accession>A0A7W9MF58</accession>
<dbReference type="EMBL" id="JACHMP010000001">
    <property type="protein sequence ID" value="MBB5818171.1"/>
    <property type="molecule type" value="Genomic_DNA"/>
</dbReference>
<evidence type="ECO:0000313" key="3">
    <source>
        <dbReference type="Proteomes" id="UP000540685"/>
    </source>
</evidence>
<evidence type="ECO:0008006" key="4">
    <source>
        <dbReference type="Google" id="ProtNLM"/>
    </source>
</evidence>
<proteinExistence type="predicted"/>
<organism evidence="2 3">
    <name type="scientific">Streptosporangium becharense</name>
    <dbReference type="NCBI Taxonomy" id="1816182"/>
    <lineage>
        <taxon>Bacteria</taxon>
        <taxon>Bacillati</taxon>
        <taxon>Actinomycetota</taxon>
        <taxon>Actinomycetes</taxon>
        <taxon>Streptosporangiales</taxon>
        <taxon>Streptosporangiaceae</taxon>
        <taxon>Streptosporangium</taxon>
    </lineage>
</organism>